<sequence>MDIIIDEPDKGPPEFVPPLAIRKMPADEGRLFKSDQLGAPDAVFIKIAPVVVLGANKETAPVPLPKRRLLAVMEDNPVPPLVTASGAVKVNPANVGEDPVWISCIV</sequence>
<gene>
    <name evidence="1" type="ORF">S06H3_34194</name>
</gene>
<feature type="non-terminal residue" evidence="1">
    <location>
        <position position="106"/>
    </location>
</feature>
<comment type="caution">
    <text evidence="1">The sequence shown here is derived from an EMBL/GenBank/DDBJ whole genome shotgun (WGS) entry which is preliminary data.</text>
</comment>
<accession>X1M9N4</accession>
<protein>
    <submittedName>
        <fullName evidence="1">Uncharacterized protein</fullName>
    </submittedName>
</protein>
<name>X1M9N4_9ZZZZ</name>
<dbReference type="AlphaFoldDB" id="X1M9N4"/>
<proteinExistence type="predicted"/>
<reference evidence="1" key="1">
    <citation type="journal article" date="2014" name="Front. Microbiol.">
        <title>High frequency of phylogenetically diverse reductive dehalogenase-homologous genes in deep subseafloor sedimentary metagenomes.</title>
        <authorList>
            <person name="Kawai M."/>
            <person name="Futagami T."/>
            <person name="Toyoda A."/>
            <person name="Takaki Y."/>
            <person name="Nishi S."/>
            <person name="Hori S."/>
            <person name="Arai W."/>
            <person name="Tsubouchi T."/>
            <person name="Morono Y."/>
            <person name="Uchiyama I."/>
            <person name="Ito T."/>
            <person name="Fujiyama A."/>
            <person name="Inagaki F."/>
            <person name="Takami H."/>
        </authorList>
    </citation>
    <scope>NUCLEOTIDE SEQUENCE</scope>
    <source>
        <strain evidence="1">Expedition CK06-06</strain>
    </source>
</reference>
<evidence type="ECO:0000313" key="1">
    <source>
        <dbReference type="EMBL" id="GAI27963.1"/>
    </source>
</evidence>
<organism evidence="1">
    <name type="scientific">marine sediment metagenome</name>
    <dbReference type="NCBI Taxonomy" id="412755"/>
    <lineage>
        <taxon>unclassified sequences</taxon>
        <taxon>metagenomes</taxon>
        <taxon>ecological metagenomes</taxon>
    </lineage>
</organism>
<dbReference type="EMBL" id="BARV01020492">
    <property type="protein sequence ID" value="GAI27963.1"/>
    <property type="molecule type" value="Genomic_DNA"/>
</dbReference>